<gene>
    <name evidence="2" type="ORF">Bca52824_013317</name>
</gene>
<evidence type="ECO:0000313" key="2">
    <source>
        <dbReference type="EMBL" id="KAG2320104.1"/>
    </source>
</evidence>
<reference evidence="2 3" key="1">
    <citation type="submission" date="2020-02" db="EMBL/GenBank/DDBJ databases">
        <authorList>
            <person name="Ma Q."/>
            <person name="Huang Y."/>
            <person name="Song X."/>
            <person name="Pei D."/>
        </authorList>
    </citation>
    <scope>NUCLEOTIDE SEQUENCE [LARGE SCALE GENOMIC DNA]</scope>
    <source>
        <strain evidence="2">Sxm20200214</strain>
        <tissue evidence="2">Leaf</tissue>
    </source>
</reference>
<dbReference type="AlphaFoldDB" id="A0A8X7VYV2"/>
<dbReference type="PANTHER" id="PTHR31260">
    <property type="entry name" value="CYSTATIN/MONELLIN SUPERFAMILY PROTEIN"/>
    <property type="match status" value="1"/>
</dbReference>
<evidence type="ECO:0000313" key="3">
    <source>
        <dbReference type="Proteomes" id="UP000886595"/>
    </source>
</evidence>
<dbReference type="Proteomes" id="UP000886595">
    <property type="component" value="Unassembled WGS sequence"/>
</dbReference>
<protein>
    <submittedName>
        <fullName evidence="2">Uncharacterized protein</fullName>
    </submittedName>
</protein>
<organism evidence="2 3">
    <name type="scientific">Brassica carinata</name>
    <name type="common">Ethiopian mustard</name>
    <name type="synonym">Abyssinian cabbage</name>
    <dbReference type="NCBI Taxonomy" id="52824"/>
    <lineage>
        <taxon>Eukaryota</taxon>
        <taxon>Viridiplantae</taxon>
        <taxon>Streptophyta</taxon>
        <taxon>Embryophyta</taxon>
        <taxon>Tracheophyta</taxon>
        <taxon>Spermatophyta</taxon>
        <taxon>Magnoliopsida</taxon>
        <taxon>eudicotyledons</taxon>
        <taxon>Gunneridae</taxon>
        <taxon>Pentapetalae</taxon>
        <taxon>rosids</taxon>
        <taxon>malvids</taxon>
        <taxon>Brassicales</taxon>
        <taxon>Brassicaceae</taxon>
        <taxon>Brassiceae</taxon>
        <taxon>Brassica</taxon>
    </lineage>
</organism>
<comment type="caution">
    <text evidence="2">The sequence shown here is derived from an EMBL/GenBank/DDBJ whole genome shotgun (WGS) entry which is preliminary data.</text>
</comment>
<dbReference type="NCBIfam" id="TIGR01572">
    <property type="entry name" value="A_thl_para_3677"/>
    <property type="match status" value="2"/>
</dbReference>
<keyword evidence="3" id="KW-1185">Reference proteome</keyword>
<accession>A0A8X7VYV2</accession>
<proteinExistence type="predicted"/>
<dbReference type="PANTHER" id="PTHR31260:SF73">
    <property type="entry name" value="(RAPE) HYPOTHETICAL PROTEIN"/>
    <property type="match status" value="1"/>
</dbReference>
<dbReference type="Pfam" id="PF04776">
    <property type="entry name" value="protein_MS5"/>
    <property type="match status" value="3"/>
</dbReference>
<evidence type="ECO:0000256" key="1">
    <source>
        <dbReference type="SAM" id="MobiDB-lite"/>
    </source>
</evidence>
<name>A0A8X7VYV2_BRACI</name>
<sequence length="743" mass="84211">MPSDMFFENPDEFPPRCGGYGLVHVECGGGRAYPNCALVKLYAKLGLHRYNWLEGTNFELDSLMKFNMGSAASPYYITLVARLPSSGLQQIFQVLVEEERLGILDLTCPISRPQGTESSKKESTPFLRPHSEPVSTTYQDRLVGWPTSIIPWPSSEIAFTDTKRFYMLNESELQCDWISLYVELAICTSHRKIKAKDLSDFELEIVQVAIESLDDKEPPSLKSKAAVIYIAYKDLAKARTGEPYHYQAVVRRVINQATGTLSIQGDCWIAEATVLAAFLLPQKDLSDFELEIVQVAIESLDDKEPPSLKSKAAVIYIAYKDLAKARTGEPYHYQAVVRRVINQATGTLSIQGDCWIAEATVLAACKKRSLMLRRRLGVHKLWMLSNPSHHRLRHFDCEGKYPHYPYPQLVKLYAKLGVHRYNLLEGKNLKFCNLKSFNMGIHFCASPYYITLDARSSGLRKFPFQVLVIERRLGCLDLAVSIARPRVSPKPFLRGHCDTEFNPLPDWPPEIAFKDTKRLYMVNESELQNNGWISLYLELALVSHRRDLTDHYLAQLEIVQVAVETLDDDAKPPTLDSKNVVVYILYKDFAKAETGDPCDSKAIVRRVFNEATGDLKFVGKYWSEEKKTLSTETASVVEVTEKRSMHLSGGEKTEKRCKKKKRLGVHSRLWRLSDPRNEPDASSRKQFGFRNRRLEIPKELDPVVGRIMKGSESAAVVCSADGSPETFEPARASFTTVVFNCEH</sequence>
<dbReference type="EMBL" id="JAAMPC010000003">
    <property type="protein sequence ID" value="KAG2320104.1"/>
    <property type="molecule type" value="Genomic_DNA"/>
</dbReference>
<dbReference type="InterPro" id="IPR006462">
    <property type="entry name" value="MS5"/>
</dbReference>
<dbReference type="OrthoDB" id="1041801at2759"/>
<feature type="region of interest" description="Disordered" evidence="1">
    <location>
        <begin position="113"/>
        <end position="132"/>
    </location>
</feature>